<dbReference type="PANTHER" id="PTHR45969">
    <property type="entry name" value="RING ZINC FINGER PROTEIN-RELATED"/>
    <property type="match status" value="1"/>
</dbReference>
<dbReference type="Pfam" id="PF13639">
    <property type="entry name" value="zf-RING_2"/>
    <property type="match status" value="1"/>
</dbReference>
<dbReference type="GO" id="GO:0061630">
    <property type="term" value="F:ubiquitin protein ligase activity"/>
    <property type="evidence" value="ECO:0007669"/>
    <property type="project" value="TreeGrafter"/>
</dbReference>
<dbReference type="GO" id="GO:0008270">
    <property type="term" value="F:zinc ion binding"/>
    <property type="evidence" value="ECO:0007669"/>
    <property type="project" value="UniProtKB-KW"/>
</dbReference>
<dbReference type="PROSITE" id="PS50089">
    <property type="entry name" value="ZF_RING_2"/>
    <property type="match status" value="1"/>
</dbReference>
<keyword evidence="3" id="KW-0862">Zinc</keyword>
<dbReference type="SMART" id="SM00184">
    <property type="entry name" value="RING"/>
    <property type="match status" value="1"/>
</dbReference>
<dbReference type="InterPro" id="IPR001841">
    <property type="entry name" value="Znf_RING"/>
</dbReference>
<name>A0A6G1K5L6_9PLEO</name>
<sequence length="328" mass="36774">MPYVSVATLPTANSSFPILQRAISACYGDAQLVIRVFETYLHLVETKVAKEFDNHKWRMHLWMWNTIIVGQLEANEAKASDLPDLSTSLPSYSESNLTSEIEEDFPNGDADSLHDPYVYRGLHMLSWQIMILESLRRKATEGVRATITRFIAGQIEAREEATALAEEDNEHGDEGGEEEEEDWQELEPGQMSDVDFEPAGQPLDASDYSTRVHSSSKTKCSICTDALDPDTREEDEAPMSLGCGHIFHFRCLSNLINGISQFSNLCPNCRVQICEPRARKAVNDDVSARVDAALLAEIAEDEGFDDMDVSDMGDDDEYRNIAWIPDQI</sequence>
<feature type="compositionally biased region" description="Acidic residues" evidence="5">
    <location>
        <begin position="165"/>
        <end position="185"/>
    </location>
</feature>
<dbReference type="Proteomes" id="UP000799428">
    <property type="component" value="Unassembled WGS sequence"/>
</dbReference>
<evidence type="ECO:0000313" key="8">
    <source>
        <dbReference type="Proteomes" id="UP000799428"/>
    </source>
</evidence>
<dbReference type="Gene3D" id="3.30.40.10">
    <property type="entry name" value="Zinc/RING finger domain, C3HC4 (zinc finger)"/>
    <property type="match status" value="1"/>
</dbReference>
<reference evidence="7" key="1">
    <citation type="journal article" date="2020" name="Stud. Mycol.">
        <title>101 Dothideomycetes genomes: a test case for predicting lifestyles and emergence of pathogens.</title>
        <authorList>
            <person name="Haridas S."/>
            <person name="Albert R."/>
            <person name="Binder M."/>
            <person name="Bloem J."/>
            <person name="Labutti K."/>
            <person name="Salamov A."/>
            <person name="Andreopoulos B."/>
            <person name="Baker S."/>
            <person name="Barry K."/>
            <person name="Bills G."/>
            <person name="Bluhm B."/>
            <person name="Cannon C."/>
            <person name="Castanera R."/>
            <person name="Culley D."/>
            <person name="Daum C."/>
            <person name="Ezra D."/>
            <person name="Gonzalez J."/>
            <person name="Henrissat B."/>
            <person name="Kuo A."/>
            <person name="Liang C."/>
            <person name="Lipzen A."/>
            <person name="Lutzoni F."/>
            <person name="Magnuson J."/>
            <person name="Mondo S."/>
            <person name="Nolan M."/>
            <person name="Ohm R."/>
            <person name="Pangilinan J."/>
            <person name="Park H.-J."/>
            <person name="Ramirez L."/>
            <person name="Alfaro M."/>
            <person name="Sun H."/>
            <person name="Tritt A."/>
            <person name="Yoshinaga Y."/>
            <person name="Zwiers L.-H."/>
            <person name="Turgeon B."/>
            <person name="Goodwin S."/>
            <person name="Spatafora J."/>
            <person name="Crous P."/>
            <person name="Grigoriev I."/>
        </authorList>
    </citation>
    <scope>NUCLEOTIDE SEQUENCE</scope>
    <source>
        <strain evidence="7">CBS 279.74</strain>
    </source>
</reference>
<feature type="domain" description="RING-type" evidence="6">
    <location>
        <begin position="220"/>
        <end position="270"/>
    </location>
</feature>
<dbReference type="AlphaFoldDB" id="A0A6G1K5L6"/>
<evidence type="ECO:0000313" key="7">
    <source>
        <dbReference type="EMBL" id="KAF2707815.1"/>
    </source>
</evidence>
<evidence type="ECO:0000256" key="3">
    <source>
        <dbReference type="ARBA" id="ARBA00022833"/>
    </source>
</evidence>
<feature type="region of interest" description="Disordered" evidence="5">
    <location>
        <begin position="161"/>
        <end position="186"/>
    </location>
</feature>
<accession>A0A6G1K5L6</accession>
<evidence type="ECO:0000256" key="1">
    <source>
        <dbReference type="ARBA" id="ARBA00022723"/>
    </source>
</evidence>
<protein>
    <recommendedName>
        <fullName evidence="6">RING-type domain-containing protein</fullName>
    </recommendedName>
</protein>
<dbReference type="OrthoDB" id="3691873at2759"/>
<evidence type="ECO:0000256" key="4">
    <source>
        <dbReference type="PROSITE-ProRule" id="PRU00175"/>
    </source>
</evidence>
<evidence type="ECO:0000259" key="6">
    <source>
        <dbReference type="PROSITE" id="PS50089"/>
    </source>
</evidence>
<proteinExistence type="predicted"/>
<gene>
    <name evidence="7" type="ORF">K504DRAFT_504038</name>
</gene>
<keyword evidence="2 4" id="KW-0863">Zinc-finger</keyword>
<dbReference type="InterPro" id="IPR013083">
    <property type="entry name" value="Znf_RING/FYVE/PHD"/>
</dbReference>
<organism evidence="7 8">
    <name type="scientific">Pleomassaria siparia CBS 279.74</name>
    <dbReference type="NCBI Taxonomy" id="1314801"/>
    <lineage>
        <taxon>Eukaryota</taxon>
        <taxon>Fungi</taxon>
        <taxon>Dikarya</taxon>
        <taxon>Ascomycota</taxon>
        <taxon>Pezizomycotina</taxon>
        <taxon>Dothideomycetes</taxon>
        <taxon>Pleosporomycetidae</taxon>
        <taxon>Pleosporales</taxon>
        <taxon>Pleomassariaceae</taxon>
        <taxon>Pleomassaria</taxon>
    </lineage>
</organism>
<feature type="region of interest" description="Disordered" evidence="5">
    <location>
        <begin position="191"/>
        <end position="210"/>
    </location>
</feature>
<evidence type="ECO:0000256" key="2">
    <source>
        <dbReference type="ARBA" id="ARBA00022771"/>
    </source>
</evidence>
<dbReference type="GO" id="GO:0016567">
    <property type="term" value="P:protein ubiquitination"/>
    <property type="evidence" value="ECO:0007669"/>
    <property type="project" value="TreeGrafter"/>
</dbReference>
<keyword evidence="8" id="KW-1185">Reference proteome</keyword>
<keyword evidence="1" id="KW-0479">Metal-binding</keyword>
<dbReference type="PANTHER" id="PTHR45969:SF81">
    <property type="entry name" value="OS08G0157400 PROTEIN"/>
    <property type="match status" value="1"/>
</dbReference>
<dbReference type="SUPFAM" id="SSF57850">
    <property type="entry name" value="RING/U-box"/>
    <property type="match status" value="1"/>
</dbReference>
<evidence type="ECO:0000256" key="5">
    <source>
        <dbReference type="SAM" id="MobiDB-lite"/>
    </source>
</evidence>
<dbReference type="EMBL" id="MU005773">
    <property type="protein sequence ID" value="KAF2707815.1"/>
    <property type="molecule type" value="Genomic_DNA"/>
</dbReference>